<dbReference type="Gene3D" id="3.40.50.12700">
    <property type="match status" value="1"/>
</dbReference>
<evidence type="ECO:0000313" key="3">
    <source>
        <dbReference type="Ensembl" id="ENSSFAP00005005678.1"/>
    </source>
</evidence>
<evidence type="ECO:0000259" key="2">
    <source>
        <dbReference type="Pfam" id="PF13472"/>
    </source>
</evidence>
<dbReference type="Gene3D" id="3.40.50.12690">
    <property type="match status" value="1"/>
</dbReference>
<evidence type="ECO:0000256" key="1">
    <source>
        <dbReference type="SAM" id="MobiDB-lite"/>
    </source>
</evidence>
<dbReference type="Proteomes" id="UP000472267">
    <property type="component" value="Unassembled WGS sequence"/>
</dbReference>
<reference evidence="3" key="2">
    <citation type="submission" date="2025-09" db="UniProtKB">
        <authorList>
            <consortium name="Ensembl"/>
        </authorList>
    </citation>
    <scope>IDENTIFICATION</scope>
</reference>
<evidence type="ECO:0000313" key="4">
    <source>
        <dbReference type="Proteomes" id="UP000472267"/>
    </source>
</evidence>
<dbReference type="Ensembl" id="ENSSFAT00005005991.1">
    <property type="protein sequence ID" value="ENSSFAP00005005678.1"/>
    <property type="gene ID" value="ENSSFAG00005003521.1"/>
</dbReference>
<accession>A0A672FGU3</accession>
<protein>
    <recommendedName>
        <fullName evidence="2">SGNH hydrolase-type esterase domain-containing protein</fullName>
    </recommendedName>
</protein>
<dbReference type="AlphaFoldDB" id="A0A672FGU3"/>
<proteinExistence type="predicted"/>
<dbReference type="PRINTS" id="PR01217">
    <property type="entry name" value="PRICHEXTENSN"/>
</dbReference>
<dbReference type="InterPro" id="IPR013830">
    <property type="entry name" value="SGNH_hydro"/>
</dbReference>
<dbReference type="SUPFAM" id="SSF52266">
    <property type="entry name" value="SGNH hydrolase"/>
    <property type="match status" value="1"/>
</dbReference>
<feature type="domain" description="SGNH hydrolase-type esterase" evidence="2">
    <location>
        <begin position="128"/>
        <end position="253"/>
    </location>
</feature>
<dbReference type="Pfam" id="PF13472">
    <property type="entry name" value="Lipase_GDSL_2"/>
    <property type="match status" value="1"/>
</dbReference>
<reference evidence="3" key="1">
    <citation type="submission" date="2025-08" db="UniProtKB">
        <authorList>
            <consortium name="Ensembl"/>
        </authorList>
    </citation>
    <scope>IDENTIFICATION</scope>
</reference>
<dbReference type="InParanoid" id="A0A672FGU3"/>
<feature type="compositionally biased region" description="Pro residues" evidence="1">
    <location>
        <begin position="86"/>
        <end position="103"/>
    </location>
</feature>
<keyword evidence="4" id="KW-1185">Reference proteome</keyword>
<dbReference type="CDD" id="cd00229">
    <property type="entry name" value="SGNH_hydrolase"/>
    <property type="match status" value="1"/>
</dbReference>
<name>A0A672FGU3_SALFA</name>
<sequence>CPSRTASTPWRNMTARRVVWVRGLLRPLLLPRPLAGHATTPRKPRHQTPPSTAVAPPRPWIAIPRPRKRLPPPRPTPPRPRRRSSPPRPRITPPRPGPTPPPPRPRRWSSPPRPGSIRNIHFFNAITRCIPGATVPTILHGLPELLQSLPSTVRRVIVHVGTNDTARRQSEVTKQDFKDLFNLLESCGRLVFISGPLPTFFRGAERFSRLLGLNTWLQRSCTASNFYFIDNFNLFWNRPAFYHQDGLHPSTLGSSILAGNIQHTVHTSPTD</sequence>
<feature type="region of interest" description="Disordered" evidence="1">
    <location>
        <begin position="35"/>
        <end position="114"/>
    </location>
</feature>
<organism evidence="3 4">
    <name type="scientific">Salarias fasciatus</name>
    <name type="common">Jewelled blenny</name>
    <name type="synonym">Blennius fasciatus</name>
    <dbReference type="NCBI Taxonomy" id="181472"/>
    <lineage>
        <taxon>Eukaryota</taxon>
        <taxon>Metazoa</taxon>
        <taxon>Chordata</taxon>
        <taxon>Craniata</taxon>
        <taxon>Vertebrata</taxon>
        <taxon>Euteleostomi</taxon>
        <taxon>Actinopterygii</taxon>
        <taxon>Neopterygii</taxon>
        <taxon>Teleostei</taxon>
        <taxon>Neoteleostei</taxon>
        <taxon>Acanthomorphata</taxon>
        <taxon>Ovalentaria</taxon>
        <taxon>Blenniimorphae</taxon>
        <taxon>Blenniiformes</taxon>
        <taxon>Blennioidei</taxon>
        <taxon>Blenniidae</taxon>
        <taxon>Salariinae</taxon>
        <taxon>Salarias</taxon>
    </lineage>
</organism>